<comment type="similarity">
    <text evidence="1">Belongs to the UPF0047 family.</text>
</comment>
<dbReference type="PANTHER" id="PTHR30615:SF8">
    <property type="entry name" value="UPF0047 PROTEIN C4A8.02C"/>
    <property type="match status" value="1"/>
</dbReference>
<sequence length="134" mass="15017">MANYEIINIKTTQRCQINYMTDEITRVIKKQGWKDGILLVFTPHTTAAVAINESEDPHVQRDTSSLLSELIPIRGDYGHAEGNSDAHIKSTIIGCSEQVIVDNGQMVLASWQGVYFCEFDGPRARKLYLKFIAG</sequence>
<dbReference type="SUPFAM" id="SSF111038">
    <property type="entry name" value="YjbQ-like"/>
    <property type="match status" value="1"/>
</dbReference>
<gene>
    <name evidence="2" type="ORF">HNR37_002154</name>
</gene>
<dbReference type="Gene3D" id="2.60.120.460">
    <property type="entry name" value="YjbQ-like"/>
    <property type="match status" value="1"/>
</dbReference>
<dbReference type="InterPro" id="IPR001602">
    <property type="entry name" value="UPF0047_YjbQ-like"/>
</dbReference>
<name>A0A7W7Y6C1_9BACT</name>
<dbReference type="RefSeq" id="WP_183734016.1">
    <property type="nucleotide sequence ID" value="NZ_JACHID010000017.1"/>
</dbReference>
<dbReference type="PANTHER" id="PTHR30615">
    <property type="entry name" value="UNCHARACTERIZED PROTEIN YJBQ-RELATED"/>
    <property type="match status" value="1"/>
</dbReference>
<organism evidence="2 3">
    <name type="scientific">Desulfurispira natronophila</name>
    <dbReference type="NCBI Taxonomy" id="682562"/>
    <lineage>
        <taxon>Bacteria</taxon>
        <taxon>Pseudomonadati</taxon>
        <taxon>Chrysiogenota</taxon>
        <taxon>Chrysiogenia</taxon>
        <taxon>Chrysiogenales</taxon>
        <taxon>Chrysiogenaceae</taxon>
        <taxon>Desulfurispira</taxon>
    </lineage>
</organism>
<protein>
    <submittedName>
        <fullName evidence="2">Secondary thiamine-phosphate synthase enzyme</fullName>
    </submittedName>
</protein>
<proteinExistence type="inferred from homology"/>
<evidence type="ECO:0000256" key="1">
    <source>
        <dbReference type="ARBA" id="ARBA00005534"/>
    </source>
</evidence>
<reference evidence="2 3" key="1">
    <citation type="submission" date="2020-08" db="EMBL/GenBank/DDBJ databases">
        <title>Genomic Encyclopedia of Type Strains, Phase IV (KMG-IV): sequencing the most valuable type-strain genomes for metagenomic binning, comparative biology and taxonomic classification.</title>
        <authorList>
            <person name="Goeker M."/>
        </authorList>
    </citation>
    <scope>NUCLEOTIDE SEQUENCE [LARGE SCALE GENOMIC DNA]</scope>
    <source>
        <strain evidence="2 3">DSM 22071</strain>
    </source>
</reference>
<keyword evidence="3" id="KW-1185">Reference proteome</keyword>
<dbReference type="Proteomes" id="UP000528322">
    <property type="component" value="Unassembled WGS sequence"/>
</dbReference>
<dbReference type="NCBIfam" id="TIGR00149">
    <property type="entry name" value="TIGR00149_YjbQ"/>
    <property type="match status" value="1"/>
</dbReference>
<accession>A0A7W7Y6C1</accession>
<dbReference type="AlphaFoldDB" id="A0A7W7Y6C1"/>
<dbReference type="EMBL" id="JACHID010000017">
    <property type="protein sequence ID" value="MBB5022807.1"/>
    <property type="molecule type" value="Genomic_DNA"/>
</dbReference>
<dbReference type="PIRSF" id="PIRSF004681">
    <property type="entry name" value="UCP004681"/>
    <property type="match status" value="1"/>
</dbReference>
<dbReference type="Pfam" id="PF01894">
    <property type="entry name" value="YjbQ"/>
    <property type="match status" value="1"/>
</dbReference>
<dbReference type="InterPro" id="IPR035917">
    <property type="entry name" value="YjbQ-like_sf"/>
</dbReference>
<evidence type="ECO:0000313" key="3">
    <source>
        <dbReference type="Proteomes" id="UP000528322"/>
    </source>
</evidence>
<evidence type="ECO:0000313" key="2">
    <source>
        <dbReference type="EMBL" id="MBB5022807.1"/>
    </source>
</evidence>
<comment type="caution">
    <text evidence="2">The sequence shown here is derived from an EMBL/GenBank/DDBJ whole genome shotgun (WGS) entry which is preliminary data.</text>
</comment>